<reference evidence="2" key="1">
    <citation type="journal article" date="2020" name="mSystems">
        <title>Genome- and Community-Level Interaction Insights into Carbon Utilization and Element Cycling Functions of Hydrothermarchaeota in Hydrothermal Sediment.</title>
        <authorList>
            <person name="Zhou Z."/>
            <person name="Liu Y."/>
            <person name="Xu W."/>
            <person name="Pan J."/>
            <person name="Luo Z.H."/>
            <person name="Li M."/>
        </authorList>
    </citation>
    <scope>NUCLEOTIDE SEQUENCE [LARGE SCALE GENOMIC DNA]</scope>
    <source>
        <strain evidence="2">SpSt-488</strain>
    </source>
</reference>
<dbReference type="SUPFAM" id="SSF56112">
    <property type="entry name" value="Protein kinase-like (PK-like)"/>
    <property type="match status" value="1"/>
</dbReference>
<dbReference type="PANTHER" id="PTHR43883:SF1">
    <property type="entry name" value="GLUCONOKINASE"/>
    <property type="match status" value="1"/>
</dbReference>
<evidence type="ECO:0000256" key="1">
    <source>
        <dbReference type="SAM" id="MobiDB-lite"/>
    </source>
</evidence>
<feature type="compositionally biased region" description="Polar residues" evidence="1">
    <location>
        <begin position="1"/>
        <end position="14"/>
    </location>
</feature>
<feature type="region of interest" description="Disordered" evidence="1">
    <location>
        <begin position="1"/>
        <end position="22"/>
    </location>
</feature>
<dbReference type="AlphaFoldDB" id="A0A7C4CBG5"/>
<protein>
    <recommendedName>
        <fullName evidence="3">Aminoglycoside phosphotransferase domain-containing protein</fullName>
    </recommendedName>
</protein>
<dbReference type="InterPro" id="IPR052732">
    <property type="entry name" value="Cell-binding_unc_protein"/>
</dbReference>
<name>A0A7C4CBG5_UNCW3</name>
<dbReference type="SUPFAM" id="SSF52540">
    <property type="entry name" value="P-loop containing nucleoside triphosphate hydrolases"/>
    <property type="match status" value="1"/>
</dbReference>
<dbReference type="InterPro" id="IPR027417">
    <property type="entry name" value="P-loop_NTPase"/>
</dbReference>
<sequence length="567" mass="64889">MATGRTSMSGTETVSRPARLDFTDGGGIVPKFMKPLTINPDPTIQGRVGEMLESRLYGRGVKRVRMLQTHTSWVFLTGDYAYKVKKPVNFGFLDYTTLSARRFFCHEEFRLNQQLSPDIYIAVEPICDVRGRLRLGGKGQPIDYCLKMRQLPQSALMTEQLRRNRVTFEHIDAITQAVVRFHTQAERGRQVAQYGSSEIIRLNWDENFAQTMEFRGRTITRPGFAEVKRRVESFIVANRSLFRRRREGGFVRRCHGDLHSKNIFIVQSDKSGRSDVYVFDCIEFNPRFSCSDVAAEVAFMAMDLEFSGRRDLASYFVERYLVLSGDEGMLRLLDFYKCYRAYVRGKVTSFVLNDPGVAKAEKAAAADAARRYFRLSLHYARLLEAEPRLVVMFGLPGTGKTHVAHGLAGRIDAFHLQSDSIRKQLLGIPVGQKRPHAYGKGIYSGDISRRTYDEMFRRAELFLRNGQSVVLDATFLQSESRDAARSLAQRVAVPVLFVMADCPEPTVHSRLRRRMAKAGFSDADLEVYRSMKRRFSPPRSGRGIIRVDTRQPLRRILEEIERALLRR</sequence>
<evidence type="ECO:0000313" key="2">
    <source>
        <dbReference type="EMBL" id="HGK27647.1"/>
    </source>
</evidence>
<dbReference type="PANTHER" id="PTHR43883">
    <property type="entry name" value="SLR0207 PROTEIN"/>
    <property type="match status" value="1"/>
</dbReference>
<dbReference type="Gene3D" id="3.40.50.300">
    <property type="entry name" value="P-loop containing nucleotide triphosphate hydrolases"/>
    <property type="match status" value="1"/>
</dbReference>
<dbReference type="Pfam" id="PF13671">
    <property type="entry name" value="AAA_33"/>
    <property type="match status" value="1"/>
</dbReference>
<dbReference type="EMBL" id="DSUT01000030">
    <property type="protein sequence ID" value="HGK27647.1"/>
    <property type="molecule type" value="Genomic_DNA"/>
</dbReference>
<organism evidence="2">
    <name type="scientific">candidate division WOR-3 bacterium</name>
    <dbReference type="NCBI Taxonomy" id="2052148"/>
    <lineage>
        <taxon>Bacteria</taxon>
        <taxon>Bacteria division WOR-3</taxon>
    </lineage>
</organism>
<accession>A0A7C4CBG5</accession>
<dbReference type="InterPro" id="IPR011009">
    <property type="entry name" value="Kinase-like_dom_sf"/>
</dbReference>
<comment type="caution">
    <text evidence="2">The sequence shown here is derived from an EMBL/GenBank/DDBJ whole genome shotgun (WGS) entry which is preliminary data.</text>
</comment>
<gene>
    <name evidence="2" type="ORF">ENS41_01680</name>
</gene>
<proteinExistence type="predicted"/>
<evidence type="ECO:0008006" key="3">
    <source>
        <dbReference type="Google" id="ProtNLM"/>
    </source>
</evidence>